<reference evidence="8" key="1">
    <citation type="submission" date="2020-05" db="EMBL/GenBank/DDBJ databases">
        <authorList>
            <person name="Chiriac C."/>
            <person name="Salcher M."/>
            <person name="Ghai R."/>
            <person name="Kavagutti S V."/>
        </authorList>
    </citation>
    <scope>NUCLEOTIDE SEQUENCE</scope>
</reference>
<keyword evidence="4" id="KW-0378">Hydrolase</keyword>
<name>A0A6J7KMS5_9ZZZZ</name>
<keyword evidence="3" id="KW-0479">Metal-binding</keyword>
<dbReference type="InterPro" id="IPR002716">
    <property type="entry name" value="PIN_dom"/>
</dbReference>
<gene>
    <name evidence="8" type="ORF">UFOPK3772_01851</name>
</gene>
<sequence>MIVLDTNVVSEVMQGPASSPALAWVIAQATGDLAITAITVMEVSDGIARMPAGRRRDHVAAQWDLLEGQWLGTFLPLGMHDARIAGALSAKRRSIGRPIAMADACIAGICLAHDATLATRNTRDFEGVGLALVDPWAS</sequence>
<dbReference type="GO" id="GO:0046872">
    <property type="term" value="F:metal ion binding"/>
    <property type="evidence" value="ECO:0007669"/>
    <property type="project" value="UniProtKB-KW"/>
</dbReference>
<dbReference type="PANTHER" id="PTHR33653">
    <property type="entry name" value="RIBONUCLEASE VAPC2"/>
    <property type="match status" value="1"/>
</dbReference>
<dbReference type="Gene3D" id="3.40.50.1010">
    <property type="entry name" value="5'-nuclease"/>
    <property type="match status" value="1"/>
</dbReference>
<dbReference type="InterPro" id="IPR050556">
    <property type="entry name" value="Type_II_TA_system_RNase"/>
</dbReference>
<dbReference type="Pfam" id="PF01850">
    <property type="entry name" value="PIN"/>
    <property type="match status" value="1"/>
</dbReference>
<evidence type="ECO:0000256" key="1">
    <source>
        <dbReference type="ARBA" id="ARBA00001946"/>
    </source>
</evidence>
<keyword evidence="5" id="KW-0460">Magnesium</keyword>
<comment type="cofactor">
    <cofactor evidence="1">
        <name>Mg(2+)</name>
        <dbReference type="ChEBI" id="CHEBI:18420"/>
    </cofactor>
</comment>
<dbReference type="AlphaFoldDB" id="A0A6J7KMS5"/>
<dbReference type="CDD" id="cd18731">
    <property type="entry name" value="PIN_NgFitB-like"/>
    <property type="match status" value="1"/>
</dbReference>
<dbReference type="EMBL" id="CAFBNE010000059">
    <property type="protein sequence ID" value="CAB4955819.1"/>
    <property type="molecule type" value="Genomic_DNA"/>
</dbReference>
<proteinExistence type="inferred from homology"/>
<evidence type="ECO:0000256" key="3">
    <source>
        <dbReference type="ARBA" id="ARBA00022723"/>
    </source>
</evidence>
<feature type="domain" description="PIN" evidence="7">
    <location>
        <begin position="2"/>
        <end position="126"/>
    </location>
</feature>
<evidence type="ECO:0000313" key="8">
    <source>
        <dbReference type="EMBL" id="CAB4955819.1"/>
    </source>
</evidence>
<dbReference type="InterPro" id="IPR029060">
    <property type="entry name" value="PIN-like_dom_sf"/>
</dbReference>
<protein>
    <submittedName>
        <fullName evidence="8">Unannotated protein</fullName>
    </submittedName>
</protein>
<comment type="similarity">
    <text evidence="6">Belongs to the PINc/VapC protein family.</text>
</comment>
<organism evidence="8">
    <name type="scientific">freshwater metagenome</name>
    <dbReference type="NCBI Taxonomy" id="449393"/>
    <lineage>
        <taxon>unclassified sequences</taxon>
        <taxon>metagenomes</taxon>
        <taxon>ecological metagenomes</taxon>
    </lineage>
</organism>
<dbReference type="SUPFAM" id="SSF88723">
    <property type="entry name" value="PIN domain-like"/>
    <property type="match status" value="1"/>
</dbReference>
<evidence type="ECO:0000256" key="2">
    <source>
        <dbReference type="ARBA" id="ARBA00022722"/>
    </source>
</evidence>
<evidence type="ECO:0000256" key="4">
    <source>
        <dbReference type="ARBA" id="ARBA00022801"/>
    </source>
</evidence>
<dbReference type="GO" id="GO:0004518">
    <property type="term" value="F:nuclease activity"/>
    <property type="evidence" value="ECO:0007669"/>
    <property type="project" value="UniProtKB-KW"/>
</dbReference>
<evidence type="ECO:0000259" key="7">
    <source>
        <dbReference type="Pfam" id="PF01850"/>
    </source>
</evidence>
<evidence type="ECO:0000256" key="5">
    <source>
        <dbReference type="ARBA" id="ARBA00022842"/>
    </source>
</evidence>
<dbReference type="PANTHER" id="PTHR33653:SF1">
    <property type="entry name" value="RIBONUCLEASE VAPC2"/>
    <property type="match status" value="1"/>
</dbReference>
<evidence type="ECO:0000256" key="6">
    <source>
        <dbReference type="ARBA" id="ARBA00038093"/>
    </source>
</evidence>
<keyword evidence="2" id="KW-0540">Nuclease</keyword>
<dbReference type="GO" id="GO:0016787">
    <property type="term" value="F:hydrolase activity"/>
    <property type="evidence" value="ECO:0007669"/>
    <property type="project" value="UniProtKB-KW"/>
</dbReference>
<accession>A0A6J7KMS5</accession>